<protein>
    <recommendedName>
        <fullName evidence="1">Calcineurin-like phosphoesterase domain-containing protein</fullName>
    </recommendedName>
</protein>
<evidence type="ECO:0000259" key="1">
    <source>
        <dbReference type="Pfam" id="PF00149"/>
    </source>
</evidence>
<dbReference type="Pfam" id="PF00149">
    <property type="entry name" value="Metallophos"/>
    <property type="match status" value="1"/>
</dbReference>
<dbReference type="InterPro" id="IPR029052">
    <property type="entry name" value="Metallo-depent_PP-like"/>
</dbReference>
<name>A0A6C0LTT8_9ZZZZ</name>
<dbReference type="EMBL" id="MN740564">
    <property type="protein sequence ID" value="QHU33833.1"/>
    <property type="molecule type" value="Genomic_DNA"/>
</dbReference>
<proteinExistence type="predicted"/>
<dbReference type="InterPro" id="IPR004843">
    <property type="entry name" value="Calcineurin-like_PHP"/>
</dbReference>
<evidence type="ECO:0000313" key="2">
    <source>
        <dbReference type="EMBL" id="QHU33833.1"/>
    </source>
</evidence>
<dbReference type="AlphaFoldDB" id="A0A6C0LTT8"/>
<dbReference type="Gene3D" id="3.60.21.10">
    <property type="match status" value="1"/>
</dbReference>
<dbReference type="SUPFAM" id="SSF56300">
    <property type="entry name" value="Metallo-dependent phosphatases"/>
    <property type="match status" value="1"/>
</dbReference>
<accession>A0A6C0LTT8</accession>
<feature type="domain" description="Calcineurin-like phosphoesterase" evidence="1">
    <location>
        <begin position="5"/>
        <end position="211"/>
    </location>
</feature>
<dbReference type="PANTHER" id="PTHR37844:SF1">
    <property type="entry name" value="CALCINEURIN-LIKE PHOSPHOESTERASE DOMAIN-CONTAINING PROTEIN"/>
    <property type="match status" value="1"/>
</dbReference>
<organism evidence="2">
    <name type="scientific">viral metagenome</name>
    <dbReference type="NCBI Taxonomy" id="1070528"/>
    <lineage>
        <taxon>unclassified sequences</taxon>
        <taxon>metagenomes</taxon>
        <taxon>organismal metagenomes</taxon>
    </lineage>
</organism>
<reference evidence="2" key="1">
    <citation type="journal article" date="2020" name="Nature">
        <title>Giant virus diversity and host interactions through global metagenomics.</title>
        <authorList>
            <person name="Schulz F."/>
            <person name="Roux S."/>
            <person name="Paez-Espino D."/>
            <person name="Jungbluth S."/>
            <person name="Walsh D.A."/>
            <person name="Denef V.J."/>
            <person name="McMahon K.D."/>
            <person name="Konstantinidis K.T."/>
            <person name="Eloe-Fadrosh E.A."/>
            <person name="Kyrpides N.C."/>
            <person name="Woyke T."/>
        </authorList>
    </citation>
    <scope>NUCLEOTIDE SEQUENCE</scope>
    <source>
        <strain evidence="2">GVMAG-S-1016704-142</strain>
    </source>
</reference>
<sequence>MNAQIVSDVHIEYKNNEIVNPLDYIKPSSPILILAGDIGSLYKYDQLYSFLRDISLYFEHVLYVPGNHEYYIPPGFEPLEFDALTTRLVSIENSIDNLKILNRQCVQLGDTCIIGATLWTKPLCELPKYIIRIHDITTDKYTNMFNVDLEYVERAIEYCKEKKLKVVCVTHHPPSEQIDTGKRDKFKSFYMSDLDYLLKDVDTWICGHVHNNFDFITEQGCRIVGNQKGKPKDKITDYRIDLVVEI</sequence>
<dbReference type="GO" id="GO:0016787">
    <property type="term" value="F:hydrolase activity"/>
    <property type="evidence" value="ECO:0007669"/>
    <property type="project" value="InterPro"/>
</dbReference>
<dbReference type="PANTHER" id="PTHR37844">
    <property type="entry name" value="SER/THR PROTEIN PHOSPHATASE SUPERFAMILY (AFU_ORTHOLOGUE AFUA_1G14840)"/>
    <property type="match status" value="1"/>
</dbReference>